<protein>
    <submittedName>
        <fullName evidence="1">Uncharacterized protein</fullName>
    </submittedName>
</protein>
<dbReference type="EMBL" id="CP000786">
    <property type="protein sequence ID" value="ABZ98701.1"/>
    <property type="molecule type" value="Genomic_DNA"/>
</dbReference>
<proteinExistence type="predicted"/>
<gene>
    <name evidence="1" type="ordered locus">LEPBI_I2622</name>
</gene>
<dbReference type="STRING" id="456481.LEPBI_I2622"/>
<evidence type="ECO:0000313" key="1">
    <source>
        <dbReference type="EMBL" id="ABZ98701.1"/>
    </source>
</evidence>
<reference evidence="1 2" key="1">
    <citation type="journal article" date="2008" name="PLoS ONE">
        <title>Genome sequence of the saprophyte Leptospira biflexa provides insights into the evolution of Leptospira and the pathogenesis of leptospirosis.</title>
        <authorList>
            <person name="Picardeau M."/>
            <person name="Bulach D.M."/>
            <person name="Bouchier C."/>
            <person name="Zuerner R.L."/>
            <person name="Zidane N."/>
            <person name="Wilson P.J."/>
            <person name="Creno S."/>
            <person name="Kuczek E.S."/>
            <person name="Bommezzadri S."/>
            <person name="Davis J.C."/>
            <person name="McGrath A."/>
            <person name="Johnson M.J."/>
            <person name="Boursaux-Eude C."/>
            <person name="Seemann T."/>
            <person name="Rouy Z."/>
            <person name="Coppel R.L."/>
            <person name="Rood J.I."/>
            <person name="Lajus A."/>
            <person name="Davies J.K."/>
            <person name="Medigue C."/>
            <person name="Adler B."/>
        </authorList>
    </citation>
    <scope>NUCLEOTIDE SEQUENCE [LARGE SCALE GENOMIC DNA]</scope>
    <source>
        <strain evidence="2">Patoc 1 / ATCC 23582 / Paris</strain>
    </source>
</reference>
<name>B0SM71_LEPBP</name>
<dbReference type="KEGG" id="lbi:LEPBI_I2622"/>
<sequence length="115" mass="12861">MVSRDYALRQFYSAVIVKRSLCPQNIDLALLSGSYHTSTLKGSCDRTSFYKNSEKSLRSCKSLHTHVEKKDLVVCINEILFYPCETIQKANSALRPNFPICRGLFGPGPGTPLSM</sequence>
<organism evidence="1 2">
    <name type="scientific">Leptospira biflexa serovar Patoc (strain Patoc 1 / ATCC 23582 / Paris)</name>
    <dbReference type="NCBI Taxonomy" id="456481"/>
    <lineage>
        <taxon>Bacteria</taxon>
        <taxon>Pseudomonadati</taxon>
        <taxon>Spirochaetota</taxon>
        <taxon>Spirochaetia</taxon>
        <taxon>Leptospirales</taxon>
        <taxon>Leptospiraceae</taxon>
        <taxon>Leptospira</taxon>
    </lineage>
</organism>
<accession>B0SM71</accession>
<dbReference type="Proteomes" id="UP000001847">
    <property type="component" value="Chromosome I"/>
</dbReference>
<dbReference type="AlphaFoldDB" id="B0SM71"/>
<keyword evidence="2" id="KW-1185">Reference proteome</keyword>
<dbReference type="HOGENOM" id="CLU_144103_0_0_12"/>
<evidence type="ECO:0000313" key="2">
    <source>
        <dbReference type="Proteomes" id="UP000001847"/>
    </source>
</evidence>